<dbReference type="InterPro" id="IPR023091">
    <property type="entry name" value="MetalPrtase_cat_dom_sf_prd"/>
</dbReference>
<evidence type="ECO:0000256" key="5">
    <source>
        <dbReference type="ARBA" id="ARBA00022801"/>
    </source>
</evidence>
<dbReference type="PANTHER" id="PTHR46986:SF1">
    <property type="entry name" value="ENDORIBONUCLEASE YBEY, CHLOROPLASTIC"/>
    <property type="match status" value="1"/>
</dbReference>
<proteinExistence type="inferred from homology"/>
<protein>
    <recommendedName>
        <fullName evidence="7">Endoribonuclease YbeY</fullName>
        <ecNumber evidence="7">3.1.-.-</ecNumber>
    </recommendedName>
</protein>
<dbReference type="GO" id="GO:0004222">
    <property type="term" value="F:metalloendopeptidase activity"/>
    <property type="evidence" value="ECO:0007669"/>
    <property type="project" value="InterPro"/>
</dbReference>
<comment type="similarity">
    <text evidence="1 7">Belongs to the endoribonuclease YbeY family.</text>
</comment>
<dbReference type="GO" id="GO:0004521">
    <property type="term" value="F:RNA endonuclease activity"/>
    <property type="evidence" value="ECO:0007669"/>
    <property type="project" value="UniProtKB-UniRule"/>
</dbReference>
<sequence>MKPELPAPPALALSVQYAVAEPRLPRWRLRRWVAHALAGAQADGLVDFQSAEINLRLVGQAEGRRLNRDFRGRDYATNVLTFEYGVDPAGTARGDIVLCVPVLAREAREQRKPLLAHAAHLTAHGTLHALGYDHVKARDARRMESLETRLLAALRIPDPYTPL</sequence>
<dbReference type="Proteomes" id="UP000216020">
    <property type="component" value="Unassembled WGS sequence"/>
</dbReference>
<dbReference type="OrthoDB" id="9807740at2"/>
<reference evidence="9" key="1">
    <citation type="submission" date="2017-05" db="EMBL/GenBank/DDBJ databases">
        <title>Complete and WGS of Bordetella genogroups.</title>
        <authorList>
            <person name="Spilker T."/>
            <person name="Lipuma J."/>
        </authorList>
    </citation>
    <scope>NUCLEOTIDE SEQUENCE [LARGE SCALE GENOMIC DNA]</scope>
    <source>
        <strain evidence="9">AU16122</strain>
    </source>
</reference>
<dbReference type="HAMAP" id="MF_00009">
    <property type="entry name" value="Endoribonucl_YbeY"/>
    <property type="match status" value="1"/>
</dbReference>
<keyword evidence="2 7" id="KW-0540">Nuclease</keyword>
<keyword evidence="7" id="KW-0963">Cytoplasm</keyword>
<keyword evidence="4 7" id="KW-0255">Endonuclease</keyword>
<feature type="binding site" evidence="7">
    <location>
        <position position="134"/>
    </location>
    <ligand>
        <name>Zn(2+)</name>
        <dbReference type="ChEBI" id="CHEBI:29105"/>
        <note>catalytic</note>
    </ligand>
</feature>
<comment type="cofactor">
    <cofactor evidence="7">
        <name>Zn(2+)</name>
        <dbReference type="ChEBI" id="CHEBI:29105"/>
    </cofactor>
    <text evidence="7">Binds 1 zinc ion.</text>
</comment>
<evidence type="ECO:0000256" key="1">
    <source>
        <dbReference type="ARBA" id="ARBA00010875"/>
    </source>
</evidence>
<keyword evidence="6 7" id="KW-0862">Zinc</keyword>
<comment type="function">
    <text evidence="7">Single strand-specific metallo-endoribonuclease involved in late-stage 70S ribosome quality control and in maturation of the 3' terminus of the 16S rRNA.</text>
</comment>
<dbReference type="EMBL" id="NEVM01000005">
    <property type="protein sequence ID" value="OZI31419.1"/>
    <property type="molecule type" value="Genomic_DNA"/>
</dbReference>
<comment type="subcellular location">
    <subcellularLocation>
        <location evidence="7">Cytoplasm</location>
    </subcellularLocation>
</comment>
<dbReference type="Gene3D" id="3.40.390.30">
    <property type="entry name" value="Metalloproteases ('zincins'), catalytic domain"/>
    <property type="match status" value="1"/>
</dbReference>
<gene>
    <name evidence="7" type="primary">ybeY</name>
    <name evidence="8" type="ORF">CAL29_26290</name>
</gene>
<dbReference type="GO" id="GO:0006364">
    <property type="term" value="P:rRNA processing"/>
    <property type="evidence" value="ECO:0007669"/>
    <property type="project" value="UniProtKB-UniRule"/>
</dbReference>
<keyword evidence="3 7" id="KW-0479">Metal-binding</keyword>
<keyword evidence="5 7" id="KW-0378">Hydrolase</keyword>
<dbReference type="GO" id="GO:0005737">
    <property type="term" value="C:cytoplasm"/>
    <property type="evidence" value="ECO:0007669"/>
    <property type="project" value="UniProtKB-SubCell"/>
</dbReference>
<dbReference type="PROSITE" id="PS01306">
    <property type="entry name" value="UPF0054"/>
    <property type="match status" value="1"/>
</dbReference>
<dbReference type="SUPFAM" id="SSF55486">
    <property type="entry name" value="Metalloproteases ('zincins'), catalytic domain"/>
    <property type="match status" value="1"/>
</dbReference>
<name>A0A261S248_9BORD</name>
<feature type="binding site" evidence="7">
    <location>
        <position position="124"/>
    </location>
    <ligand>
        <name>Zn(2+)</name>
        <dbReference type="ChEBI" id="CHEBI:29105"/>
        <note>catalytic</note>
    </ligand>
</feature>
<dbReference type="EC" id="3.1.-.-" evidence="7"/>
<keyword evidence="7" id="KW-0698">rRNA processing</keyword>
<dbReference type="Pfam" id="PF02130">
    <property type="entry name" value="YbeY"/>
    <property type="match status" value="1"/>
</dbReference>
<dbReference type="InterPro" id="IPR020549">
    <property type="entry name" value="YbeY_CS"/>
</dbReference>
<accession>A0A261S248</accession>
<evidence type="ECO:0000256" key="3">
    <source>
        <dbReference type="ARBA" id="ARBA00022723"/>
    </source>
</evidence>
<keyword evidence="9" id="KW-1185">Reference proteome</keyword>
<dbReference type="GO" id="GO:0008270">
    <property type="term" value="F:zinc ion binding"/>
    <property type="evidence" value="ECO:0007669"/>
    <property type="project" value="UniProtKB-UniRule"/>
</dbReference>
<evidence type="ECO:0000313" key="8">
    <source>
        <dbReference type="EMBL" id="OZI31419.1"/>
    </source>
</evidence>
<dbReference type="AlphaFoldDB" id="A0A261S248"/>
<comment type="caution">
    <text evidence="8">The sequence shown here is derived from an EMBL/GenBank/DDBJ whole genome shotgun (WGS) entry which is preliminary data.</text>
</comment>
<dbReference type="NCBIfam" id="TIGR00043">
    <property type="entry name" value="rRNA maturation RNase YbeY"/>
    <property type="match status" value="1"/>
</dbReference>
<evidence type="ECO:0000256" key="7">
    <source>
        <dbReference type="HAMAP-Rule" id="MF_00009"/>
    </source>
</evidence>
<evidence type="ECO:0000256" key="2">
    <source>
        <dbReference type="ARBA" id="ARBA00022722"/>
    </source>
</evidence>
<dbReference type="PANTHER" id="PTHR46986">
    <property type="entry name" value="ENDORIBONUCLEASE YBEY, CHLOROPLASTIC"/>
    <property type="match status" value="1"/>
</dbReference>
<feature type="binding site" evidence="7">
    <location>
        <position position="128"/>
    </location>
    <ligand>
        <name>Zn(2+)</name>
        <dbReference type="ChEBI" id="CHEBI:29105"/>
        <note>catalytic</note>
    </ligand>
</feature>
<dbReference type="InterPro" id="IPR002036">
    <property type="entry name" value="YbeY"/>
</dbReference>
<evidence type="ECO:0000313" key="9">
    <source>
        <dbReference type="Proteomes" id="UP000216020"/>
    </source>
</evidence>
<organism evidence="8 9">
    <name type="scientific">Bordetella genomosp. 10</name>
    <dbReference type="NCBI Taxonomy" id="1416804"/>
    <lineage>
        <taxon>Bacteria</taxon>
        <taxon>Pseudomonadati</taxon>
        <taxon>Pseudomonadota</taxon>
        <taxon>Betaproteobacteria</taxon>
        <taxon>Burkholderiales</taxon>
        <taxon>Alcaligenaceae</taxon>
        <taxon>Bordetella</taxon>
    </lineage>
</organism>
<evidence type="ECO:0000256" key="4">
    <source>
        <dbReference type="ARBA" id="ARBA00022759"/>
    </source>
</evidence>
<keyword evidence="7" id="KW-0690">Ribosome biogenesis</keyword>
<dbReference type="RefSeq" id="WP_094855828.1">
    <property type="nucleotide sequence ID" value="NZ_NEVM01000005.1"/>
</dbReference>
<evidence type="ECO:0000256" key="6">
    <source>
        <dbReference type="ARBA" id="ARBA00022833"/>
    </source>
</evidence>